<gene>
    <name evidence="2" type="ORF">C8A05DRAFT_20050</name>
</gene>
<proteinExistence type="predicted"/>
<dbReference type="Proteomes" id="UP001303889">
    <property type="component" value="Unassembled WGS sequence"/>
</dbReference>
<evidence type="ECO:0000256" key="1">
    <source>
        <dbReference type="SAM" id="MobiDB-lite"/>
    </source>
</evidence>
<reference evidence="2" key="1">
    <citation type="journal article" date="2023" name="Mol. Phylogenet. Evol.">
        <title>Genome-scale phylogeny and comparative genomics of the fungal order Sordariales.</title>
        <authorList>
            <person name="Hensen N."/>
            <person name="Bonometti L."/>
            <person name="Westerberg I."/>
            <person name="Brannstrom I.O."/>
            <person name="Guillou S."/>
            <person name="Cros-Aarteil S."/>
            <person name="Calhoun S."/>
            <person name="Haridas S."/>
            <person name="Kuo A."/>
            <person name="Mondo S."/>
            <person name="Pangilinan J."/>
            <person name="Riley R."/>
            <person name="LaButti K."/>
            <person name="Andreopoulos B."/>
            <person name="Lipzen A."/>
            <person name="Chen C."/>
            <person name="Yan M."/>
            <person name="Daum C."/>
            <person name="Ng V."/>
            <person name="Clum A."/>
            <person name="Steindorff A."/>
            <person name="Ohm R.A."/>
            <person name="Martin F."/>
            <person name="Silar P."/>
            <person name="Natvig D.O."/>
            <person name="Lalanne C."/>
            <person name="Gautier V."/>
            <person name="Ament-Velasquez S.L."/>
            <person name="Kruys A."/>
            <person name="Hutchinson M.I."/>
            <person name="Powell A.J."/>
            <person name="Barry K."/>
            <person name="Miller A.N."/>
            <person name="Grigoriev I.V."/>
            <person name="Debuchy R."/>
            <person name="Gladieux P."/>
            <person name="Hiltunen Thoren M."/>
            <person name="Johannesson H."/>
        </authorList>
    </citation>
    <scope>NUCLEOTIDE SEQUENCE</scope>
    <source>
        <strain evidence="2">CBS 103.79</strain>
    </source>
</reference>
<evidence type="ECO:0000313" key="2">
    <source>
        <dbReference type="EMBL" id="KAK3897124.1"/>
    </source>
</evidence>
<organism evidence="2 3">
    <name type="scientific">Staphylotrichum tortipilum</name>
    <dbReference type="NCBI Taxonomy" id="2831512"/>
    <lineage>
        <taxon>Eukaryota</taxon>
        <taxon>Fungi</taxon>
        <taxon>Dikarya</taxon>
        <taxon>Ascomycota</taxon>
        <taxon>Pezizomycotina</taxon>
        <taxon>Sordariomycetes</taxon>
        <taxon>Sordariomycetidae</taxon>
        <taxon>Sordariales</taxon>
        <taxon>Chaetomiaceae</taxon>
        <taxon>Staphylotrichum</taxon>
    </lineage>
</organism>
<name>A0AAN6RNM7_9PEZI</name>
<feature type="region of interest" description="Disordered" evidence="1">
    <location>
        <begin position="255"/>
        <end position="275"/>
    </location>
</feature>
<dbReference type="AlphaFoldDB" id="A0AAN6RNM7"/>
<reference evidence="2" key="2">
    <citation type="submission" date="2023-05" db="EMBL/GenBank/DDBJ databases">
        <authorList>
            <consortium name="Lawrence Berkeley National Laboratory"/>
            <person name="Steindorff A."/>
            <person name="Hensen N."/>
            <person name="Bonometti L."/>
            <person name="Westerberg I."/>
            <person name="Brannstrom I.O."/>
            <person name="Guillou S."/>
            <person name="Cros-Aarteil S."/>
            <person name="Calhoun S."/>
            <person name="Haridas S."/>
            <person name="Kuo A."/>
            <person name="Mondo S."/>
            <person name="Pangilinan J."/>
            <person name="Riley R."/>
            <person name="Labutti K."/>
            <person name="Andreopoulos B."/>
            <person name="Lipzen A."/>
            <person name="Chen C."/>
            <person name="Yanf M."/>
            <person name="Daum C."/>
            <person name="Ng V."/>
            <person name="Clum A."/>
            <person name="Ohm R."/>
            <person name="Martin F."/>
            <person name="Silar P."/>
            <person name="Natvig D."/>
            <person name="Lalanne C."/>
            <person name="Gautier V."/>
            <person name="Ament-Velasquez S.L."/>
            <person name="Kruys A."/>
            <person name="Hutchinson M.I."/>
            <person name="Powell A.J."/>
            <person name="Barry K."/>
            <person name="Miller A.N."/>
            <person name="Grigoriev I.V."/>
            <person name="Debuchy R."/>
            <person name="Gladieux P."/>
            <person name="Thoren M.H."/>
            <person name="Johannesson H."/>
        </authorList>
    </citation>
    <scope>NUCLEOTIDE SEQUENCE</scope>
    <source>
        <strain evidence="2">CBS 103.79</strain>
    </source>
</reference>
<comment type="caution">
    <text evidence="2">The sequence shown here is derived from an EMBL/GenBank/DDBJ whole genome shotgun (WGS) entry which is preliminary data.</text>
</comment>
<protein>
    <submittedName>
        <fullName evidence="2">Uncharacterized protein</fullName>
    </submittedName>
</protein>
<sequence>MDLYGITYRKSDRVQKLADTLEAALDTGQCKELAPRFVAVRDRLRKEYDDAFIRLGDKLFAEITGGPGEEAEGDPARFVAKHFLGADGQPDRAKTKDVLAFRCGSHERQELREVVDTVPGLSIVMTWRTVFVGWETEMQRSIEAEFSRLESVPQPVLKMHSALASVDLGLFLKRYLGIGPDGAAPPADARPSTAIQLNRWELQNQKLPEEIMAKTPGLCMKEVEYTAVIIGWDAVSVAAGIASLREAQRLAEEKEAAEERAAQEKEKAEVKARWDRRTKGHTELKSRVTANPSPLTLQRLVGSYLVQWDSTGEDSTGDQYNDPWHDSELMRVDVFLPLGSGKTHGVKARFHFGDIEGTMLLGMTRRDVELLRDMQRDHDYTSDSEDSDLEVPPWGGFKAPKPAMNAGPTTARTLPIGAKRPLGEIADPWGVQAARAKRQMLEAAKTAAASSPPTTRVYFQYVCSEEVEGWPILDHRNEHIGYFDFDQTGLAAKGVLDCPDIGKHEEPLSLFKISETPSRDRKPKPWCKYDGRHWGRRW</sequence>
<evidence type="ECO:0000313" key="3">
    <source>
        <dbReference type="Proteomes" id="UP001303889"/>
    </source>
</evidence>
<accession>A0AAN6RNM7</accession>
<dbReference type="EMBL" id="MU856264">
    <property type="protein sequence ID" value="KAK3897124.1"/>
    <property type="molecule type" value="Genomic_DNA"/>
</dbReference>
<keyword evidence="3" id="KW-1185">Reference proteome</keyword>